<feature type="zinc finger region" description="SGF11-type" evidence="10">
    <location>
        <begin position="87"/>
        <end position="108"/>
    </location>
</feature>
<evidence type="ECO:0000313" key="13">
    <source>
        <dbReference type="EMBL" id="RWS04233.1"/>
    </source>
</evidence>
<dbReference type="InterPro" id="IPR013243">
    <property type="entry name" value="SCA7_dom"/>
</dbReference>
<dbReference type="GO" id="GO:0006325">
    <property type="term" value="P:chromatin organization"/>
    <property type="evidence" value="ECO:0007669"/>
    <property type="project" value="UniProtKB-KW"/>
</dbReference>
<evidence type="ECO:0000256" key="7">
    <source>
        <dbReference type="ARBA" id="ARBA00023159"/>
    </source>
</evidence>
<evidence type="ECO:0000313" key="14">
    <source>
        <dbReference type="Proteomes" id="UP000285301"/>
    </source>
</evidence>
<evidence type="ECO:0000256" key="9">
    <source>
        <dbReference type="ARBA" id="ARBA00023242"/>
    </source>
</evidence>
<evidence type="ECO:0000256" key="10">
    <source>
        <dbReference type="HAMAP-Rule" id="MF_03047"/>
    </source>
</evidence>
<keyword evidence="3 10" id="KW-0863">Zinc-finger</keyword>
<comment type="similarity">
    <text evidence="10">Belongs to the SGF11 family.</text>
</comment>
<proteinExistence type="inferred from homology"/>
<dbReference type="STRING" id="1965070.A0A443QMH1"/>
<comment type="domain">
    <text evidence="10">The C-terminal SGF11-type zinc-finger domain forms part of the 'catalytic lobe' of the SAGA deubiquitination module.</text>
</comment>
<dbReference type="Proteomes" id="UP000285301">
    <property type="component" value="Unassembled WGS sequence"/>
</dbReference>
<dbReference type="InterPro" id="IPR051078">
    <property type="entry name" value="SGF11"/>
</dbReference>
<evidence type="ECO:0000256" key="1">
    <source>
        <dbReference type="ARBA" id="ARBA00004123"/>
    </source>
</evidence>
<keyword evidence="8 10" id="KW-0804">Transcription</keyword>
<keyword evidence="2 10" id="KW-0479">Metal-binding</keyword>
<comment type="domain">
    <text evidence="10">The long N-terminal helix forms part of the 'assembly lobe' of the SAGA deubiquitination module.</text>
</comment>
<dbReference type="Gene3D" id="3.30.160.60">
    <property type="entry name" value="Classic Zinc Finger"/>
    <property type="match status" value="1"/>
</dbReference>
<comment type="subcellular location">
    <subcellularLocation>
        <location evidence="1 10">Nucleus</location>
    </subcellularLocation>
</comment>
<evidence type="ECO:0000256" key="11">
    <source>
        <dbReference type="SAM" id="MobiDB-lite"/>
    </source>
</evidence>
<name>A0A443QMH1_9ACAR</name>
<dbReference type="GO" id="GO:0008270">
    <property type="term" value="F:zinc ion binding"/>
    <property type="evidence" value="ECO:0007669"/>
    <property type="project" value="UniProtKB-UniRule"/>
</dbReference>
<evidence type="ECO:0000256" key="2">
    <source>
        <dbReference type="ARBA" id="ARBA00022723"/>
    </source>
</evidence>
<keyword evidence="5 10" id="KW-0156">Chromatin regulator</keyword>
<dbReference type="PANTHER" id="PTHR46367">
    <property type="entry name" value="ATAXIN-7-LIKE PROTEIN 3"/>
    <property type="match status" value="1"/>
</dbReference>
<keyword evidence="14" id="KW-1185">Reference proteome</keyword>
<keyword evidence="4 10" id="KW-0862">Zinc</keyword>
<evidence type="ECO:0000256" key="3">
    <source>
        <dbReference type="ARBA" id="ARBA00022771"/>
    </source>
</evidence>
<comment type="caution">
    <text evidence="13">The sequence shown here is derived from an EMBL/GenBank/DDBJ whole genome shotgun (WGS) entry which is preliminary data.</text>
</comment>
<dbReference type="FunFam" id="3.30.160.60:FF:000118">
    <property type="entry name" value="Ataxin-7-like protein 3"/>
    <property type="match status" value="1"/>
</dbReference>
<feature type="region of interest" description="Disordered" evidence="11">
    <location>
        <begin position="147"/>
        <end position="169"/>
    </location>
</feature>
<evidence type="ECO:0000256" key="5">
    <source>
        <dbReference type="ARBA" id="ARBA00022853"/>
    </source>
</evidence>
<keyword evidence="6 10" id="KW-0805">Transcription regulation</keyword>
<dbReference type="AlphaFoldDB" id="A0A443QMH1"/>
<dbReference type="GO" id="GO:0003713">
    <property type="term" value="F:transcription coactivator activity"/>
    <property type="evidence" value="ECO:0007669"/>
    <property type="project" value="UniProtKB-UniRule"/>
</dbReference>
<evidence type="ECO:0000256" key="4">
    <source>
        <dbReference type="ARBA" id="ARBA00022833"/>
    </source>
</evidence>
<dbReference type="GO" id="GO:0071819">
    <property type="term" value="C:DUBm complex"/>
    <property type="evidence" value="ECO:0007669"/>
    <property type="project" value="UniProtKB-UniRule"/>
</dbReference>
<comment type="function">
    <text evidence="10">Component of the transcription regulatory histone acetylation (HAT) complex SAGA, a multiprotein complex that activates transcription by remodeling chromatin and mediating histone acetylation and deubiquitination. Within the SAGA complex, participates in a subcomplex that specifically deubiquitinates histone H2B. The SAGA complex is recruited to specific gene promoters by activators, where it is required for transcription.</text>
</comment>
<feature type="domain" description="SCA7" evidence="12">
    <location>
        <begin position="211"/>
        <end position="278"/>
    </location>
</feature>
<sequence length="307" mass="34529">MQHSIAAKCDNNGLNEETELLKEEIFDELVDDLILGVCFEAHRASKLGFLFLDESSTEEEQKYSIVDEKGLDIFGQASVQMKKQYECVCPNCQRTLAAQRFAPHLEKCMGMGRNSSRIASKRIANVTGKSTGDSDVEDCDNSADTDWNLANDNKKSKRKKDKNGNANSNILFRKTVRNVSKNVCFNGSHNETSLTSNTATDSNNGFNYDNMSFNEKKVMLSQICGVISEHTKKMCTRTLRCPQHTDEQRRTVRLQMLTTMSEPSTETNDDVDDNDSRTDVLRDSMYHLWPSHIDSIDSSSDASSNSE</sequence>
<dbReference type="OrthoDB" id="21557at2759"/>
<dbReference type="PROSITE" id="PS51505">
    <property type="entry name" value="SCA7"/>
    <property type="match status" value="1"/>
</dbReference>
<dbReference type="Pfam" id="PF08209">
    <property type="entry name" value="Sgf11"/>
    <property type="match status" value="1"/>
</dbReference>
<dbReference type="GO" id="GO:0000124">
    <property type="term" value="C:SAGA complex"/>
    <property type="evidence" value="ECO:0007669"/>
    <property type="project" value="UniProtKB-UniRule"/>
</dbReference>
<gene>
    <name evidence="13" type="ORF">B4U79_05534</name>
</gene>
<dbReference type="PANTHER" id="PTHR46367:SF1">
    <property type="entry name" value="ATAXIN-7-LIKE PROTEIN 3"/>
    <property type="match status" value="1"/>
</dbReference>
<comment type="subunit">
    <text evidence="10">Component of some SAGA transcription coactivator-HAT complexes. Within the SAGA complex, participates to a subcomplex of SAGA called the DUB module (deubiquitination module).</text>
</comment>
<keyword evidence="9 10" id="KW-0539">Nucleus</keyword>
<organism evidence="13 14">
    <name type="scientific">Dinothrombium tinctorium</name>
    <dbReference type="NCBI Taxonomy" id="1965070"/>
    <lineage>
        <taxon>Eukaryota</taxon>
        <taxon>Metazoa</taxon>
        <taxon>Ecdysozoa</taxon>
        <taxon>Arthropoda</taxon>
        <taxon>Chelicerata</taxon>
        <taxon>Arachnida</taxon>
        <taxon>Acari</taxon>
        <taxon>Acariformes</taxon>
        <taxon>Trombidiformes</taxon>
        <taxon>Prostigmata</taxon>
        <taxon>Anystina</taxon>
        <taxon>Parasitengona</taxon>
        <taxon>Trombidioidea</taxon>
        <taxon>Trombidiidae</taxon>
        <taxon>Dinothrombium</taxon>
    </lineage>
</organism>
<dbReference type="Pfam" id="PF08313">
    <property type="entry name" value="SCA7"/>
    <property type="match status" value="1"/>
</dbReference>
<reference evidence="13 14" key="1">
    <citation type="journal article" date="2018" name="Gigascience">
        <title>Genomes of trombidid mites reveal novel predicted allergens and laterally-transferred genes associated with secondary metabolism.</title>
        <authorList>
            <person name="Dong X."/>
            <person name="Chaisiri K."/>
            <person name="Xia D."/>
            <person name="Armstrong S.D."/>
            <person name="Fang Y."/>
            <person name="Donnelly M.J."/>
            <person name="Kadowaki T."/>
            <person name="McGarry J.W."/>
            <person name="Darby A.C."/>
            <person name="Makepeace B.L."/>
        </authorList>
    </citation>
    <scope>NUCLEOTIDE SEQUENCE [LARGE SCALE GENOMIC DNA]</scope>
    <source>
        <strain evidence="13">UoL-WK</strain>
    </source>
</reference>
<dbReference type="GO" id="GO:0006357">
    <property type="term" value="P:regulation of transcription by RNA polymerase II"/>
    <property type="evidence" value="ECO:0007669"/>
    <property type="project" value="TreeGrafter"/>
</dbReference>
<evidence type="ECO:0000259" key="12">
    <source>
        <dbReference type="PROSITE" id="PS51505"/>
    </source>
</evidence>
<dbReference type="EMBL" id="NCKU01005715">
    <property type="protein sequence ID" value="RWS04233.1"/>
    <property type="molecule type" value="Genomic_DNA"/>
</dbReference>
<dbReference type="InterPro" id="IPR013246">
    <property type="entry name" value="SAGA_su_Sgf11"/>
</dbReference>
<protein>
    <recommendedName>
        <fullName evidence="10">SAGA-associated factor 11 homolog</fullName>
    </recommendedName>
</protein>
<evidence type="ECO:0000256" key="6">
    <source>
        <dbReference type="ARBA" id="ARBA00023015"/>
    </source>
</evidence>
<evidence type="ECO:0000256" key="8">
    <source>
        <dbReference type="ARBA" id="ARBA00023163"/>
    </source>
</evidence>
<accession>A0A443QMH1</accession>
<dbReference type="HAMAP" id="MF_03047">
    <property type="entry name" value="Sgf11"/>
    <property type="match status" value="1"/>
</dbReference>
<dbReference type="Gene3D" id="6.10.140.1270">
    <property type="match status" value="1"/>
</dbReference>
<feature type="region of interest" description="Disordered" evidence="11">
    <location>
        <begin position="258"/>
        <end position="277"/>
    </location>
</feature>
<keyword evidence="7 10" id="KW-0010">Activator</keyword>